<dbReference type="Proteomes" id="UP000271152">
    <property type="component" value="Unassembled WGS sequence"/>
</dbReference>
<dbReference type="AlphaFoldDB" id="A0A3M5WMJ0"/>
<organism evidence="1 2">
    <name type="scientific">Pseudomonas syringae pv. apii</name>
    <dbReference type="NCBI Taxonomy" id="81036"/>
    <lineage>
        <taxon>Bacteria</taxon>
        <taxon>Pseudomonadati</taxon>
        <taxon>Pseudomonadota</taxon>
        <taxon>Gammaproteobacteria</taxon>
        <taxon>Pseudomonadales</taxon>
        <taxon>Pseudomonadaceae</taxon>
        <taxon>Pseudomonas</taxon>
    </lineage>
</organism>
<name>A0A3M5WMJ0_9PSED</name>
<protein>
    <submittedName>
        <fullName evidence="1">Uncharacterized protein</fullName>
    </submittedName>
</protein>
<evidence type="ECO:0000313" key="2">
    <source>
        <dbReference type="Proteomes" id="UP000271152"/>
    </source>
</evidence>
<evidence type="ECO:0000313" key="1">
    <source>
        <dbReference type="EMBL" id="RMU71248.1"/>
    </source>
</evidence>
<gene>
    <name evidence="1" type="ORF">ALP23_04795</name>
</gene>
<comment type="caution">
    <text evidence="1">The sequence shown here is derived from an EMBL/GenBank/DDBJ whole genome shotgun (WGS) entry which is preliminary data.</text>
</comment>
<sequence>MSKLTPTRTCIRPAVRVQPRLPYSSTLVSGRSASDLECAVRRRFVTRSVTQGIPTLEREER</sequence>
<reference evidence="1 2" key="1">
    <citation type="submission" date="2018-08" db="EMBL/GenBank/DDBJ databases">
        <title>Recombination of ecologically and evolutionarily significant loci maintains genetic cohesion in the Pseudomonas syringae species complex.</title>
        <authorList>
            <person name="Dillon M."/>
            <person name="Thakur S."/>
            <person name="Almeida R.N.D."/>
            <person name="Weir B.S."/>
            <person name="Guttman D.S."/>
        </authorList>
    </citation>
    <scope>NUCLEOTIDE SEQUENCE [LARGE SCALE GENOMIC DNA]</scope>
    <source>
        <strain evidence="1 2">ICMP 11947</strain>
    </source>
</reference>
<proteinExistence type="predicted"/>
<accession>A0A3M5WMJ0</accession>
<dbReference type="EMBL" id="RBUG01000108">
    <property type="protein sequence ID" value="RMU71248.1"/>
    <property type="molecule type" value="Genomic_DNA"/>
</dbReference>